<dbReference type="PANTHER" id="PTHR35794">
    <property type="entry name" value="CELL DIVISION PROTEIN DIVIVA"/>
    <property type="match status" value="1"/>
</dbReference>
<dbReference type="EMBL" id="AYGX02000080">
    <property type="protein sequence ID" value="KRO27391.1"/>
    <property type="molecule type" value="Genomic_DNA"/>
</dbReference>
<evidence type="ECO:0000256" key="5">
    <source>
        <dbReference type="ARBA" id="ARBA00023306"/>
    </source>
</evidence>
<comment type="caution">
    <text evidence="7">The sequence shown here is derived from an EMBL/GenBank/DDBJ whole genome shotgun (WGS) entry which is preliminary data.</text>
</comment>
<comment type="subunit">
    <text evidence="6">Forms polymers through the coiled coil domains. Interacts with PBP1, MreC and EzrA.</text>
</comment>
<accession>A0A0R2NNX2</accession>
<keyword evidence="1 6" id="KW-0963">Cytoplasm</keyword>
<dbReference type="Pfam" id="PF05103">
    <property type="entry name" value="DivIVA"/>
    <property type="match status" value="1"/>
</dbReference>
<reference evidence="7 8" key="1">
    <citation type="journal article" date="2015" name="Genome Announc.">
        <title>Expanding the biotechnology potential of lactobacilli through comparative genomics of 213 strains and associated genera.</title>
        <authorList>
            <person name="Sun Z."/>
            <person name="Harris H.M."/>
            <person name="McCann A."/>
            <person name="Guo C."/>
            <person name="Argimon S."/>
            <person name="Zhang W."/>
            <person name="Yang X."/>
            <person name="Jeffery I.B."/>
            <person name="Cooney J.C."/>
            <person name="Kagawa T.F."/>
            <person name="Liu W."/>
            <person name="Song Y."/>
            <person name="Salvetti E."/>
            <person name="Wrobel A."/>
            <person name="Rasinkangas P."/>
            <person name="Parkhill J."/>
            <person name="Rea M.C."/>
            <person name="O'Sullivan O."/>
            <person name="Ritari J."/>
            <person name="Douillard F.P."/>
            <person name="Paul Ross R."/>
            <person name="Yang R."/>
            <person name="Briner A.E."/>
            <person name="Felis G.E."/>
            <person name="de Vos W.M."/>
            <person name="Barrangou R."/>
            <person name="Klaenhammer T.R."/>
            <person name="Caufield P.W."/>
            <person name="Cui Y."/>
            <person name="Zhang H."/>
            <person name="O'Toole P.W."/>
        </authorList>
    </citation>
    <scope>NUCLEOTIDE SEQUENCE [LARGE SCALE GENOMIC DNA]</scope>
    <source>
        <strain evidence="7 8">DSM 21115</strain>
    </source>
</reference>
<keyword evidence="5 6" id="KW-0131">Cell cycle</keyword>
<dbReference type="Proteomes" id="UP000050920">
    <property type="component" value="Unassembled WGS sequence"/>
</dbReference>
<evidence type="ECO:0000313" key="8">
    <source>
        <dbReference type="Proteomes" id="UP000050920"/>
    </source>
</evidence>
<proteinExistence type="inferred from homology"/>
<keyword evidence="3 6" id="KW-0133">Cell shape</keyword>
<keyword evidence="2 6" id="KW-0132">Cell division</keyword>
<keyword evidence="8" id="KW-1185">Reference proteome</keyword>
<dbReference type="Gene3D" id="6.10.250.660">
    <property type="match status" value="1"/>
</dbReference>
<organism evidence="7 8">
    <name type="scientific">Lactiplantibacillus fabifermentans DSM 21115</name>
    <dbReference type="NCBI Taxonomy" id="1413187"/>
    <lineage>
        <taxon>Bacteria</taxon>
        <taxon>Bacillati</taxon>
        <taxon>Bacillota</taxon>
        <taxon>Bacilli</taxon>
        <taxon>Lactobacillales</taxon>
        <taxon>Lactobacillaceae</taxon>
        <taxon>Lactiplantibacillus</taxon>
    </lineage>
</organism>
<evidence type="ECO:0000256" key="6">
    <source>
        <dbReference type="HAMAP-Rule" id="MF_02011"/>
    </source>
</evidence>
<dbReference type="NCBIfam" id="NF010725">
    <property type="entry name" value="PRK14127.1"/>
    <property type="match status" value="1"/>
</dbReference>
<dbReference type="HAMAP" id="MF_02011">
    <property type="entry name" value="GpsB"/>
    <property type="match status" value="1"/>
</dbReference>
<dbReference type="GO" id="GO:0005737">
    <property type="term" value="C:cytoplasm"/>
    <property type="evidence" value="ECO:0007669"/>
    <property type="project" value="UniProtKB-SubCell"/>
</dbReference>
<evidence type="ECO:0000256" key="4">
    <source>
        <dbReference type="ARBA" id="ARBA00023054"/>
    </source>
</evidence>
<gene>
    <name evidence="6" type="primary">gpsB</name>
    <name evidence="7" type="ORF">DY78_GL000032</name>
</gene>
<comment type="subcellular location">
    <subcellularLocation>
        <location evidence="6">Cytoplasm</location>
    </subcellularLocation>
    <text evidence="6">Shuttles between the lateral wall and the division site in a cell cycle-dependent manner.</text>
</comment>
<evidence type="ECO:0000256" key="3">
    <source>
        <dbReference type="ARBA" id="ARBA00022960"/>
    </source>
</evidence>
<dbReference type="GO" id="GO:0008360">
    <property type="term" value="P:regulation of cell shape"/>
    <property type="evidence" value="ECO:0007669"/>
    <property type="project" value="UniProtKB-UniRule"/>
</dbReference>
<comment type="similarity">
    <text evidence="6">Belongs to the GpsB family.</text>
</comment>
<evidence type="ECO:0000313" key="7">
    <source>
        <dbReference type="EMBL" id="KRO27391.1"/>
    </source>
</evidence>
<dbReference type="InterPro" id="IPR019933">
    <property type="entry name" value="DivIVA_domain"/>
</dbReference>
<comment type="function">
    <text evidence="6">Divisome component that associates with the complex late in its assembly, after the Z-ring is formed, and is dependent on DivIC and PBP2B for its recruitment to the divisome. Together with EzrA, is a key component of the system that regulates PBP1 localization during cell cycle progression. Its main role could be the removal of PBP1 from the cell pole after pole maturation is completed. Also contributes to the recruitment of PBP1 to the division complex. Not essential for septum formation.</text>
</comment>
<dbReference type="GO" id="GO:0051301">
    <property type="term" value="P:cell division"/>
    <property type="evidence" value="ECO:0007669"/>
    <property type="project" value="UniProtKB-UniRule"/>
</dbReference>
<dbReference type="NCBIfam" id="TIGR03544">
    <property type="entry name" value="DivI1A_domain"/>
    <property type="match status" value="1"/>
</dbReference>
<name>A0A0R2NNX2_9LACO</name>
<evidence type="ECO:0000256" key="2">
    <source>
        <dbReference type="ARBA" id="ARBA00022618"/>
    </source>
</evidence>
<dbReference type="InterPro" id="IPR011229">
    <property type="entry name" value="Cell_cycle_GpsB"/>
</dbReference>
<dbReference type="PIRSF" id="PIRSF029938">
    <property type="entry name" value="UCP029938"/>
    <property type="match status" value="1"/>
</dbReference>
<evidence type="ECO:0000256" key="1">
    <source>
        <dbReference type="ARBA" id="ARBA00022490"/>
    </source>
</evidence>
<keyword evidence="4 6" id="KW-0175">Coiled coil</keyword>
<dbReference type="PANTHER" id="PTHR35794:SF1">
    <property type="entry name" value="CELL CYCLE PROTEIN GPSB"/>
    <property type="match status" value="1"/>
</dbReference>
<dbReference type="AlphaFoldDB" id="A0A0R2NNX2"/>
<feature type="coiled-coil region" evidence="6">
    <location>
        <begin position="49"/>
        <end position="83"/>
    </location>
</feature>
<protein>
    <recommendedName>
        <fullName evidence="6">Cell cycle protein GpsB</fullName>
    </recommendedName>
    <alternativeName>
        <fullName evidence="6">Guiding PBP1-shuttling protein</fullName>
    </alternativeName>
</protein>
<sequence>MRMPYRYRAKNNEVFFNMANRNFTPKDILQKEFKPKMRGYDPADVDGFLDNVIKDYESFNKDNQQLSDENERLRAKVDELTKQVAVGATSPSSQPTSTVTNMDILKRLSNLERHVFGAQLDNNQNKSHRL</sequence>
<dbReference type="InterPro" id="IPR007793">
    <property type="entry name" value="DivIVA_fam"/>
</dbReference>